<dbReference type="Proteomes" id="UP000292136">
    <property type="component" value="Unassembled WGS sequence"/>
</dbReference>
<sequence>MLPTPTVRIEVPKPLWHRVLQKLAMAGGVLLALALAFRAGQHFPLPPAAEPVPVAMAVPAPPEPAVAAAPAPLPPAAPDASPAEQDGLELKAFSVAQDPALPGQLRYRLTLANSGRKFNGTLQFAVAGEQEGKPATWRYPAAGDAPDPKLKVEVSRFLRTAGVIPLPDGFTPRNVTVDLLEPSGVRLSQQTRMGRTS</sequence>
<dbReference type="EMBL" id="SHKM01000001">
    <property type="protein sequence ID" value="RZT89728.1"/>
    <property type="molecule type" value="Genomic_DNA"/>
</dbReference>
<keyword evidence="2" id="KW-1185">Reference proteome</keyword>
<proteinExistence type="predicted"/>
<dbReference type="InterPro" id="IPR046703">
    <property type="entry name" value="DUF6776"/>
</dbReference>
<dbReference type="Pfam" id="PF20567">
    <property type="entry name" value="DUF6776"/>
    <property type="match status" value="1"/>
</dbReference>
<evidence type="ECO:0000313" key="2">
    <source>
        <dbReference type="Proteomes" id="UP000292136"/>
    </source>
</evidence>
<evidence type="ECO:0008006" key="3">
    <source>
        <dbReference type="Google" id="ProtNLM"/>
    </source>
</evidence>
<organism evidence="1 2">
    <name type="scientific">Azospira oryzae</name>
    <dbReference type="NCBI Taxonomy" id="146939"/>
    <lineage>
        <taxon>Bacteria</taxon>
        <taxon>Pseudomonadati</taxon>
        <taxon>Pseudomonadota</taxon>
        <taxon>Betaproteobacteria</taxon>
        <taxon>Rhodocyclales</taxon>
        <taxon>Rhodocyclaceae</taxon>
        <taxon>Azospira</taxon>
    </lineage>
</organism>
<protein>
    <recommendedName>
        <fullName evidence="3">DUF3426 domain-containing protein</fullName>
    </recommendedName>
</protein>
<reference evidence="1 2" key="1">
    <citation type="submission" date="2019-02" db="EMBL/GenBank/DDBJ databases">
        <title>Genomic Encyclopedia of Type Strains, Phase IV (KMG-IV): sequencing the most valuable type-strain genomes for metagenomic binning, comparative biology and taxonomic classification.</title>
        <authorList>
            <person name="Goeker M."/>
        </authorList>
    </citation>
    <scope>NUCLEOTIDE SEQUENCE [LARGE SCALE GENOMIC DNA]</scope>
    <source>
        <strain evidence="1 2">DSM 21223</strain>
    </source>
</reference>
<dbReference type="RefSeq" id="WP_014237391.1">
    <property type="nucleotide sequence ID" value="NZ_SHKM01000001.1"/>
</dbReference>
<evidence type="ECO:0000313" key="1">
    <source>
        <dbReference type="EMBL" id="RZT89728.1"/>
    </source>
</evidence>
<name>A0ABY0IQ94_9RHOO</name>
<accession>A0ABY0IQ94</accession>
<comment type="caution">
    <text evidence="1">The sequence shown here is derived from an EMBL/GenBank/DDBJ whole genome shotgun (WGS) entry which is preliminary data.</text>
</comment>
<gene>
    <name evidence="1" type="ORF">EV678_0521</name>
</gene>